<dbReference type="Gene3D" id="1.10.260.40">
    <property type="entry name" value="lambda repressor-like DNA-binding domains"/>
    <property type="match status" value="1"/>
</dbReference>
<proteinExistence type="predicted"/>
<evidence type="ECO:0000313" key="2">
    <source>
        <dbReference type="EMBL" id="GAK59438.1"/>
    </source>
</evidence>
<dbReference type="EMBL" id="DF820470">
    <property type="protein sequence ID" value="GAK59438.1"/>
    <property type="molecule type" value="Genomic_DNA"/>
</dbReference>
<organism evidence="2">
    <name type="scientific">Vecturithrix granuli</name>
    <dbReference type="NCBI Taxonomy" id="1499967"/>
    <lineage>
        <taxon>Bacteria</taxon>
        <taxon>Candidatus Moduliflexota</taxon>
        <taxon>Candidatus Vecturitrichia</taxon>
        <taxon>Candidatus Vecturitrichales</taxon>
        <taxon>Candidatus Vecturitrichaceae</taxon>
        <taxon>Candidatus Vecturithrix</taxon>
    </lineage>
</organism>
<dbReference type="eggNOG" id="COG1426">
    <property type="taxonomic scope" value="Bacteria"/>
</dbReference>
<keyword evidence="1" id="KW-1133">Transmembrane helix</keyword>
<dbReference type="HOGENOM" id="CLU_1764419_0_0_0"/>
<dbReference type="AlphaFoldDB" id="A0A081C4D3"/>
<sequence length="147" mass="17403">MYVLISNGKYIRITLFTVNMKFGVFLRKERELRGMTLEEISHQTKVHTRFLEAIELDDFSLLPAKAFAKGFLRSYARMVGLDEELVITNFEYCHRTLQTKEESDHVRKHAESQPRHRLVFLTLMLIIVVLTAIIILYYQGYLTFNWL</sequence>
<protein>
    <recommendedName>
        <fullName evidence="4">Helix-turn-helix domain-containing protein</fullName>
    </recommendedName>
</protein>
<dbReference type="SUPFAM" id="SSF47413">
    <property type="entry name" value="lambda repressor-like DNA-binding domains"/>
    <property type="match status" value="1"/>
</dbReference>
<name>A0A081C4D3_VECG1</name>
<dbReference type="PANTHER" id="PTHR34475">
    <property type="match status" value="1"/>
</dbReference>
<accession>A0A081C4D3</accession>
<gene>
    <name evidence="2" type="ORF">U27_06423</name>
</gene>
<dbReference type="STRING" id="1499967.U27_06423"/>
<keyword evidence="1" id="KW-0472">Membrane</keyword>
<feature type="transmembrane region" description="Helical" evidence="1">
    <location>
        <begin position="118"/>
        <end position="138"/>
    </location>
</feature>
<evidence type="ECO:0008006" key="4">
    <source>
        <dbReference type="Google" id="ProtNLM"/>
    </source>
</evidence>
<keyword evidence="1" id="KW-0812">Transmembrane</keyword>
<keyword evidence="3" id="KW-1185">Reference proteome</keyword>
<reference evidence="2" key="1">
    <citation type="journal article" date="2015" name="PeerJ">
        <title>First genomic representation of candidate bacterial phylum KSB3 points to enhanced environmental sensing as a trigger of wastewater bulking.</title>
        <authorList>
            <person name="Sekiguchi Y."/>
            <person name="Ohashi A."/>
            <person name="Parks D.H."/>
            <person name="Yamauchi T."/>
            <person name="Tyson G.W."/>
            <person name="Hugenholtz P."/>
        </authorList>
    </citation>
    <scope>NUCLEOTIDE SEQUENCE [LARGE SCALE GENOMIC DNA]</scope>
</reference>
<dbReference type="GO" id="GO:0003677">
    <property type="term" value="F:DNA binding"/>
    <property type="evidence" value="ECO:0007669"/>
    <property type="project" value="InterPro"/>
</dbReference>
<evidence type="ECO:0000256" key="1">
    <source>
        <dbReference type="SAM" id="Phobius"/>
    </source>
</evidence>
<dbReference type="Proteomes" id="UP000030661">
    <property type="component" value="Unassembled WGS sequence"/>
</dbReference>
<dbReference type="InterPro" id="IPR010982">
    <property type="entry name" value="Lambda_DNA-bd_dom_sf"/>
</dbReference>
<evidence type="ECO:0000313" key="3">
    <source>
        <dbReference type="Proteomes" id="UP000030661"/>
    </source>
</evidence>
<dbReference type="InterPro" id="IPR050400">
    <property type="entry name" value="Bact_Cytoskel_RodZ"/>
</dbReference>
<dbReference type="PANTHER" id="PTHR34475:SF1">
    <property type="entry name" value="CYTOSKELETON PROTEIN RODZ"/>
    <property type="match status" value="1"/>
</dbReference>
<dbReference type="Pfam" id="PF13413">
    <property type="entry name" value="HTH_25"/>
    <property type="match status" value="1"/>
</dbReference>